<keyword evidence="4 12" id="KW-0244">Early protein</keyword>
<feature type="region of interest" description="Disordered" evidence="13">
    <location>
        <begin position="197"/>
        <end position="271"/>
    </location>
</feature>
<feature type="region of interest" description="DNA-binding domain" evidence="12">
    <location>
        <begin position="282"/>
        <end position="366"/>
    </location>
</feature>
<dbReference type="Pfam" id="PF00508">
    <property type="entry name" value="PPV_E2_N"/>
    <property type="match status" value="1"/>
</dbReference>
<dbReference type="InterPro" id="IPR042504">
    <property type="entry name" value="Regulatory_protein_E2_N_2"/>
</dbReference>
<comment type="PTM">
    <text evidence="12">Phosphorylated.</text>
</comment>
<feature type="domain" description="Papillomavirus E2 N-terminal" evidence="14">
    <location>
        <begin position="1"/>
        <end position="195"/>
    </location>
</feature>
<comment type="similarity">
    <text evidence="2">Belongs to the papillomaviridae E8^E2C protein family.</text>
</comment>
<evidence type="ECO:0000256" key="8">
    <source>
        <dbReference type="ARBA" id="ARBA00023015"/>
    </source>
</evidence>
<gene>
    <name evidence="12" type="primary">E2</name>
</gene>
<comment type="PTM">
    <text evidence="12">Sumoylation plays a regulatory role in E2 transcriptional activity.</text>
</comment>
<dbReference type="InterPro" id="IPR012677">
    <property type="entry name" value="Nucleotide-bd_a/b_plait_sf"/>
</dbReference>
<proteinExistence type="inferred from homology"/>
<dbReference type="SUPFAM" id="SSF51332">
    <property type="entry name" value="E2 regulatory, transactivation domain"/>
    <property type="match status" value="1"/>
</dbReference>
<evidence type="ECO:0000256" key="10">
    <source>
        <dbReference type="ARBA" id="ARBA00023159"/>
    </source>
</evidence>
<evidence type="ECO:0000256" key="13">
    <source>
        <dbReference type="SAM" id="MobiDB-lite"/>
    </source>
</evidence>
<keyword evidence="5 12" id="KW-0597">Phosphoprotein</keyword>
<dbReference type="HAMAP" id="MF_04001">
    <property type="entry name" value="PPV_E2"/>
    <property type="match status" value="1"/>
</dbReference>
<dbReference type="Gene3D" id="1.10.287.30">
    <property type="entry name" value="E2 (early) protein, N terminal domain, subdomain 1"/>
    <property type="match status" value="1"/>
</dbReference>
<evidence type="ECO:0000259" key="15">
    <source>
        <dbReference type="Pfam" id="PF00511"/>
    </source>
</evidence>
<evidence type="ECO:0000259" key="14">
    <source>
        <dbReference type="Pfam" id="PF00508"/>
    </source>
</evidence>
<evidence type="ECO:0000256" key="7">
    <source>
        <dbReference type="ARBA" id="ARBA00022705"/>
    </source>
</evidence>
<evidence type="ECO:0000256" key="5">
    <source>
        <dbReference type="ARBA" id="ARBA00022553"/>
    </source>
</evidence>
<evidence type="ECO:0000256" key="11">
    <source>
        <dbReference type="ARBA" id="ARBA00023163"/>
    </source>
</evidence>
<dbReference type="GO" id="GO:0006260">
    <property type="term" value="P:DNA replication"/>
    <property type="evidence" value="ECO:0007669"/>
    <property type="project" value="UniProtKB-KW"/>
</dbReference>
<dbReference type="InterPro" id="IPR000427">
    <property type="entry name" value="Papillomavirus_E2_C"/>
</dbReference>
<keyword evidence="9 12" id="KW-0238">DNA-binding</keyword>
<reference evidence="16" key="2">
    <citation type="submission" date="2024-02" db="EMBL/GenBank/DDBJ databases">
        <authorList>
            <person name="Buigues J."/>
            <person name="Vinals A."/>
            <person name="Martinez-Recio R."/>
            <person name="S Monros J."/>
            <person name="Sanjuan R."/>
            <person name="Cuevas J.M."/>
        </authorList>
    </citation>
    <scope>NUCLEOTIDE SEQUENCE</scope>
    <source>
        <strain evidence="16">MAVG46</strain>
    </source>
</reference>
<keyword evidence="11 12" id="KW-0804">Transcription</keyword>
<dbReference type="InterPro" id="IPR042503">
    <property type="entry name" value="Regulatory_protein_E2_N_1"/>
</dbReference>
<dbReference type="Gene3D" id="3.30.70.330">
    <property type="match status" value="1"/>
</dbReference>
<evidence type="ECO:0000256" key="12">
    <source>
        <dbReference type="HAMAP-Rule" id="MF_04001"/>
    </source>
</evidence>
<feature type="cross-link" description="Glycyl lysine isopeptide (Lys-Gly) (interchain with G-Cter in SUMO)" evidence="12">
    <location>
        <position position="289"/>
    </location>
</feature>
<evidence type="ECO:0000256" key="2">
    <source>
        <dbReference type="ARBA" id="ARBA00007794"/>
    </source>
</evidence>
<evidence type="ECO:0000256" key="6">
    <source>
        <dbReference type="ARBA" id="ARBA00022562"/>
    </source>
</evidence>
<accession>A0AAU6S4Y3</accession>
<evidence type="ECO:0000256" key="3">
    <source>
        <dbReference type="ARBA" id="ARBA00022491"/>
    </source>
</evidence>
<reference evidence="16" key="1">
    <citation type="journal article" date="2024" name="Microbiol. Spectr.">
        <title>Full-genome sequencing of dozens of new DNA viruses found in Spanish bat feces.</title>
        <authorList>
            <person name="Buigues J."/>
            <person name="Vinals A."/>
            <person name="Martinez-Recio R."/>
            <person name="Monros J.S."/>
            <person name="Sanjuan R."/>
            <person name="Cuevas J.M."/>
        </authorList>
    </citation>
    <scope>NUCLEOTIDE SEQUENCE</scope>
    <source>
        <strain evidence="16">MAVG46</strain>
    </source>
</reference>
<keyword evidence="6 12" id="KW-1048">Host nucleus</keyword>
<dbReference type="Pfam" id="PF00511">
    <property type="entry name" value="PPV_E2_C"/>
    <property type="match status" value="1"/>
</dbReference>
<sequence length="366" mass="41487">MERLSTLLESVQEDLLSLYEADSDSLADQIRHWELVRRENAILNAARQQGIRRLGMHMVPTLASSESKARQAIEMQMYLQSLQRSPFGEEDWNLQQTTRERFMAPPEYCFKKGGIPVDVIFDKQQENSVRYTAWEDIYYQGNDDLWHKVLGQIDHKGLHYTQLDGLKVTYVDFSSEAGIYSQTGVWEVYANNKPILPDTSSSLARQPARRTSHSPKATYKKKSTGSNRVRGRRSGLHHPSGRGRRSGEGPQPPSPDQVGARRQTVARRSSGRLGRLLAEAEDPPALLLKGSPNILKCFRFKCKRQHSSLFSLFSTTFQWTASEGPTRVGNARVIITFVSVSQRQTFMSRVRIPESIQSVPFDMGAV</sequence>
<keyword evidence="7 12" id="KW-0235">DNA replication</keyword>
<dbReference type="GO" id="GO:0003700">
    <property type="term" value="F:DNA-binding transcription factor activity"/>
    <property type="evidence" value="ECO:0007669"/>
    <property type="project" value="UniProtKB-UniRule"/>
</dbReference>
<keyword evidence="10 12" id="KW-0010">Activator</keyword>
<comment type="caution">
    <text evidence="12">Lacks conserved residue(s) required for the propagation of feature annotation.</text>
</comment>
<dbReference type="GO" id="GO:0000166">
    <property type="term" value="F:nucleotide binding"/>
    <property type="evidence" value="ECO:0007669"/>
    <property type="project" value="UniProtKB-UniRule"/>
</dbReference>
<evidence type="ECO:0000313" key="16">
    <source>
        <dbReference type="EMBL" id="WZK92769.1"/>
    </source>
</evidence>
<dbReference type="GO" id="GO:0006351">
    <property type="term" value="P:DNA-templated transcription"/>
    <property type="evidence" value="ECO:0007669"/>
    <property type="project" value="UniProtKB-UniRule"/>
</dbReference>
<comment type="subunit">
    <text evidence="12">Binds DNA as homodimer. Interacts with protein E1; this interaction greatly increases E1 DNA-binding activity. Interacts with protein L1; this interaction enhances E2-dependent replication and transcription activation. Interacts with protein L2; this interaction inhibits E2 transcriptional activity but not DNA replication function E2. Interacts with protein E7; this interaction inhibits E7 oncogenic activity. Interacts with host TAF1; this interaction modulates E2-dependent transcriptional regulation. Interacts with host BRD4; this interaction mediates E2 transcriptional activation function. Additionally, the interaction with host BRD4 on mitotic chromosomes mediates tethering of the viral genome. Interacts with host TOPBP1; this interaction is required for optimal viral DNA replication.</text>
</comment>
<evidence type="ECO:0000256" key="1">
    <source>
        <dbReference type="ARBA" id="ARBA00004147"/>
    </source>
</evidence>
<feature type="compositionally biased region" description="Basic residues" evidence="13">
    <location>
        <begin position="207"/>
        <end position="244"/>
    </location>
</feature>
<evidence type="ECO:0000256" key="4">
    <source>
        <dbReference type="ARBA" id="ARBA00022518"/>
    </source>
</evidence>
<keyword evidence="12" id="KW-1017">Isopeptide bond</keyword>
<feature type="domain" description="Papillomavirus E2 C-terminal" evidence="15">
    <location>
        <begin position="284"/>
        <end position="358"/>
    </location>
</feature>
<keyword evidence="3 12" id="KW-0678">Repressor</keyword>
<dbReference type="InterPro" id="IPR033668">
    <property type="entry name" value="Reg_prot_E2"/>
</dbReference>
<dbReference type="GO" id="GO:0003677">
    <property type="term" value="F:DNA binding"/>
    <property type="evidence" value="ECO:0007669"/>
    <property type="project" value="UniProtKB-UniRule"/>
</dbReference>
<keyword evidence="12" id="KW-0832">Ubl conjugation</keyword>
<dbReference type="GO" id="GO:0006275">
    <property type="term" value="P:regulation of DNA replication"/>
    <property type="evidence" value="ECO:0007669"/>
    <property type="project" value="UniProtKB-UniRule"/>
</dbReference>
<comment type="subcellular location">
    <subcellularLocation>
        <location evidence="1 12">Host nucleus</location>
    </subcellularLocation>
</comment>
<dbReference type="SUPFAM" id="SSF54957">
    <property type="entry name" value="Viral DNA-binding domain"/>
    <property type="match status" value="1"/>
</dbReference>
<dbReference type="InterPro" id="IPR035975">
    <property type="entry name" value="E2/EBNA1_C_sf"/>
</dbReference>
<dbReference type="GO" id="GO:0039693">
    <property type="term" value="P:viral DNA genome replication"/>
    <property type="evidence" value="ECO:0007669"/>
    <property type="project" value="UniProtKB-UniRule"/>
</dbReference>
<keyword evidence="8 12" id="KW-0805">Transcription regulation</keyword>
<dbReference type="EMBL" id="PP410048">
    <property type="protein sequence ID" value="WZK92769.1"/>
    <property type="molecule type" value="Genomic_DNA"/>
</dbReference>
<comment type="similarity">
    <text evidence="12">Belongs to the papillomaviridae E2 protein family.</text>
</comment>
<protein>
    <recommendedName>
        <fullName evidence="12">Regulatory protein E2</fullName>
    </recommendedName>
</protein>
<dbReference type="InterPro" id="IPR036050">
    <property type="entry name" value="Regulatory_protein_E2_N"/>
</dbReference>
<dbReference type="Gene3D" id="2.170.200.10">
    <property type="entry name" value="Papillomavirus E2 early protein domain"/>
    <property type="match status" value="1"/>
</dbReference>
<comment type="function">
    <text evidence="12">Plays a role in the initiation of viral DNA replication. A dimer of E2 interacts with a dimer of E1 in order to improve specificity of E1 DNA binding activity. Once the complex recognizes and binds DNA at specific sites, the E2 dimer is removed from DNA. E2 also regulates viral transcription through binding to the E2RE response element (5'-ACCNNNNNNGGT-3') present in multiple copies in the regulatory regions of the viral genome. Activates or represses transcription depending on E2RE's position with regards to proximal promoter elements including the TATA-box. Repression occurs by sterically hindering the assembly of the transcription initiation complex.</text>
</comment>
<dbReference type="GO" id="GO:0042025">
    <property type="term" value="C:host cell nucleus"/>
    <property type="evidence" value="ECO:0007669"/>
    <property type="project" value="UniProtKB-SubCell"/>
</dbReference>
<name>A0AAU6S4Y3_9PAPI</name>
<evidence type="ECO:0000256" key="9">
    <source>
        <dbReference type="ARBA" id="ARBA00023125"/>
    </source>
</evidence>
<organism evidence="16">
    <name type="scientific">Rhinolophus ferrumequinum papillomavirus 2</name>
    <dbReference type="NCBI Taxonomy" id="3140014"/>
    <lineage>
        <taxon>Viruses</taxon>
        <taxon>Monodnaviria</taxon>
        <taxon>Shotokuvirae</taxon>
        <taxon>Cossaviricota</taxon>
        <taxon>Papovaviricetes</taxon>
        <taxon>Zurhausenvirales</taxon>
        <taxon>Papillomaviridae</taxon>
    </lineage>
</organism>
<dbReference type="InterPro" id="IPR001866">
    <property type="entry name" value="PPV_E2_N"/>
</dbReference>